<dbReference type="SUPFAM" id="SSF56731">
    <property type="entry name" value="DNA primase core"/>
    <property type="match status" value="1"/>
</dbReference>
<dbReference type="Pfam" id="PF01807">
    <property type="entry name" value="Zn_ribbon_DnaG"/>
    <property type="match status" value="1"/>
</dbReference>
<reference evidence="14" key="1">
    <citation type="submission" date="2018-05" db="EMBL/GenBank/DDBJ databases">
        <authorList>
            <person name="Lanie J.A."/>
            <person name="Ng W.-L."/>
            <person name="Kazmierczak K.M."/>
            <person name="Andrzejewski T.M."/>
            <person name="Davidsen T.M."/>
            <person name="Wayne K.J."/>
            <person name="Tettelin H."/>
            <person name="Glass J.I."/>
            <person name="Rusch D."/>
            <person name="Podicherti R."/>
            <person name="Tsui H.-C.T."/>
            <person name="Winkler M.E."/>
        </authorList>
    </citation>
    <scope>NUCLEOTIDE SEQUENCE</scope>
</reference>
<evidence type="ECO:0000256" key="7">
    <source>
        <dbReference type="ARBA" id="ARBA00022723"/>
    </source>
</evidence>
<dbReference type="InterPro" id="IPR050219">
    <property type="entry name" value="DnaG_primase"/>
</dbReference>
<gene>
    <name evidence="14" type="ORF">METZ01_LOCUS21688</name>
</gene>
<keyword evidence="10" id="KW-0460">Magnesium</keyword>
<evidence type="ECO:0000256" key="10">
    <source>
        <dbReference type="ARBA" id="ARBA00022842"/>
    </source>
</evidence>
<dbReference type="PIRSF" id="PIRSF002811">
    <property type="entry name" value="DnaG"/>
    <property type="match status" value="1"/>
</dbReference>
<sequence>MKFSKSLLAEIKDKILISDVVGKKINLQKKGKEYLGLSPFQNEKTPSFTVNDEKQFYHCFSSNKHGDIFTFLVEVEGLSFPEAVEQLAELAGVELKSLTKAEEYKISLNNQLIDAINVAKEFFISNLSQGNNSKVIEYINQRDISKNAVKIHGLGYAIDNYSSLKDFLKSKNISEEIMVSSGLVIKSEKKESQTYDRYRNRLMFPISNPMGKTVGFGGRVLDSNDQPKYMNSPETNIFHKGSLLYNFSNVKSRINKGDELLVVEGYMDVVSLFSKGIENVVAPLGTAVTDKQLDLIWKISDNPILCFDGDEAGKKASKRISDIALRKIKPGKTLRFINLDNNYDPDDYVRSKGIDGFKDLLNNPTPMNKEIWNNVMDSSDVSTPEGKAGFETDLREILSKISDKGIRKHYGIFFKESLDLLFSNKQPMIRRRETPISRIGSNFIKKSTLGKGAKLPSGLESLIISAILIFPEIIINQYDDLESAIIDHKGLKEIRDKIVTFYSQESEIDTDKLRKFISTDLASFLDNELKFSKKYWSKQENSNIEVISNLWLEILRDDQHIKGLEQELHLMDMNVSDEQEEEKFVSLLEQKDIKIKSIAEKYDG</sequence>
<comment type="cofactor">
    <cofactor evidence="1">
        <name>Zn(2+)</name>
        <dbReference type="ChEBI" id="CHEBI:29105"/>
    </cofactor>
</comment>
<dbReference type="SUPFAM" id="SSF57783">
    <property type="entry name" value="Zinc beta-ribbon"/>
    <property type="match status" value="1"/>
</dbReference>
<protein>
    <recommendedName>
        <fullName evidence="13">Toprim domain-containing protein</fullName>
    </recommendedName>
</protein>
<evidence type="ECO:0000256" key="9">
    <source>
        <dbReference type="ARBA" id="ARBA00022833"/>
    </source>
</evidence>
<keyword evidence="11" id="KW-0238">DNA-binding</keyword>
<dbReference type="GO" id="GO:0008270">
    <property type="term" value="F:zinc ion binding"/>
    <property type="evidence" value="ECO:0007669"/>
    <property type="project" value="UniProtKB-KW"/>
</dbReference>
<dbReference type="NCBIfam" id="TIGR01391">
    <property type="entry name" value="dnaG"/>
    <property type="match status" value="1"/>
</dbReference>
<dbReference type="PANTHER" id="PTHR30313">
    <property type="entry name" value="DNA PRIMASE"/>
    <property type="match status" value="1"/>
</dbReference>
<dbReference type="GO" id="GO:0006269">
    <property type="term" value="P:DNA replication, synthesis of primer"/>
    <property type="evidence" value="ECO:0007669"/>
    <property type="project" value="UniProtKB-KW"/>
</dbReference>
<name>A0A381PQD8_9ZZZZ</name>
<keyword evidence="9" id="KW-0862">Zinc</keyword>
<dbReference type="EMBL" id="UINC01001045">
    <property type="protein sequence ID" value="SUZ68834.1"/>
    <property type="molecule type" value="Genomic_DNA"/>
</dbReference>
<dbReference type="HAMAP" id="MF_00974">
    <property type="entry name" value="DNA_primase_DnaG"/>
    <property type="match status" value="1"/>
</dbReference>
<proteinExistence type="inferred from homology"/>
<organism evidence="14">
    <name type="scientific">marine metagenome</name>
    <dbReference type="NCBI Taxonomy" id="408172"/>
    <lineage>
        <taxon>unclassified sequences</taxon>
        <taxon>metagenomes</taxon>
        <taxon>ecological metagenomes</taxon>
    </lineage>
</organism>
<evidence type="ECO:0000256" key="12">
    <source>
        <dbReference type="ARBA" id="ARBA00023163"/>
    </source>
</evidence>
<keyword evidence="8" id="KW-0863">Zinc-finger</keyword>
<evidence type="ECO:0000256" key="4">
    <source>
        <dbReference type="ARBA" id="ARBA00022679"/>
    </source>
</evidence>
<keyword evidence="2" id="KW-0240">DNA-directed RNA polymerase</keyword>
<evidence type="ECO:0000256" key="3">
    <source>
        <dbReference type="ARBA" id="ARBA00022515"/>
    </source>
</evidence>
<dbReference type="GO" id="GO:0003677">
    <property type="term" value="F:DNA binding"/>
    <property type="evidence" value="ECO:0007669"/>
    <property type="project" value="UniProtKB-KW"/>
</dbReference>
<evidence type="ECO:0000259" key="13">
    <source>
        <dbReference type="PROSITE" id="PS50880"/>
    </source>
</evidence>
<accession>A0A381PQD8</accession>
<dbReference type="FunFam" id="3.90.580.10:FF:000001">
    <property type="entry name" value="DNA primase"/>
    <property type="match status" value="1"/>
</dbReference>
<dbReference type="FunFam" id="3.40.1360.10:FF:000002">
    <property type="entry name" value="DNA primase"/>
    <property type="match status" value="1"/>
</dbReference>
<dbReference type="InterPro" id="IPR034151">
    <property type="entry name" value="TOPRIM_DnaG_bac"/>
</dbReference>
<dbReference type="InterPro" id="IPR037068">
    <property type="entry name" value="DNA_primase_core_N_sf"/>
</dbReference>
<dbReference type="Pfam" id="PF08275">
    <property type="entry name" value="DNAG_N"/>
    <property type="match status" value="1"/>
</dbReference>
<evidence type="ECO:0000256" key="1">
    <source>
        <dbReference type="ARBA" id="ARBA00001947"/>
    </source>
</evidence>
<dbReference type="PROSITE" id="PS50880">
    <property type="entry name" value="TOPRIM"/>
    <property type="match status" value="1"/>
</dbReference>
<dbReference type="CDD" id="cd03364">
    <property type="entry name" value="TOPRIM_DnaG_primases"/>
    <property type="match status" value="1"/>
</dbReference>
<evidence type="ECO:0000256" key="2">
    <source>
        <dbReference type="ARBA" id="ARBA00022478"/>
    </source>
</evidence>
<dbReference type="SMART" id="SM00400">
    <property type="entry name" value="ZnF_CHCC"/>
    <property type="match status" value="1"/>
</dbReference>
<dbReference type="GO" id="GO:0000428">
    <property type="term" value="C:DNA-directed RNA polymerase complex"/>
    <property type="evidence" value="ECO:0007669"/>
    <property type="project" value="UniProtKB-KW"/>
</dbReference>
<dbReference type="Gene3D" id="3.40.1360.10">
    <property type="match status" value="1"/>
</dbReference>
<dbReference type="InterPro" id="IPR002694">
    <property type="entry name" value="Znf_CHC2"/>
</dbReference>
<keyword evidence="12" id="KW-0804">Transcription</keyword>
<dbReference type="InterPro" id="IPR006295">
    <property type="entry name" value="DNA_primase_DnaG"/>
</dbReference>
<evidence type="ECO:0000256" key="11">
    <source>
        <dbReference type="ARBA" id="ARBA00023125"/>
    </source>
</evidence>
<keyword evidence="3" id="KW-0639">Primosome</keyword>
<dbReference type="GO" id="GO:1990077">
    <property type="term" value="C:primosome complex"/>
    <property type="evidence" value="ECO:0007669"/>
    <property type="project" value="UniProtKB-KW"/>
</dbReference>
<keyword evidence="4" id="KW-0808">Transferase</keyword>
<evidence type="ECO:0000256" key="8">
    <source>
        <dbReference type="ARBA" id="ARBA00022771"/>
    </source>
</evidence>
<keyword evidence="6" id="KW-0235">DNA replication</keyword>
<dbReference type="InterPro" id="IPR013264">
    <property type="entry name" value="DNAG_N"/>
</dbReference>
<dbReference type="PANTHER" id="PTHR30313:SF2">
    <property type="entry name" value="DNA PRIMASE"/>
    <property type="match status" value="1"/>
</dbReference>
<dbReference type="InterPro" id="IPR006171">
    <property type="entry name" value="TOPRIM_dom"/>
</dbReference>
<dbReference type="Gene3D" id="3.90.980.10">
    <property type="entry name" value="DNA primase, catalytic core, N-terminal domain"/>
    <property type="match status" value="1"/>
</dbReference>
<dbReference type="GO" id="GO:0005737">
    <property type="term" value="C:cytoplasm"/>
    <property type="evidence" value="ECO:0007669"/>
    <property type="project" value="TreeGrafter"/>
</dbReference>
<keyword evidence="7" id="KW-0479">Metal-binding</keyword>
<evidence type="ECO:0000313" key="14">
    <source>
        <dbReference type="EMBL" id="SUZ68834.1"/>
    </source>
</evidence>
<dbReference type="Pfam" id="PF13155">
    <property type="entry name" value="Toprim_2"/>
    <property type="match status" value="1"/>
</dbReference>
<dbReference type="InterPro" id="IPR036977">
    <property type="entry name" value="DNA_primase_Znf_CHC2"/>
</dbReference>
<dbReference type="Gene3D" id="3.90.580.10">
    <property type="entry name" value="Zinc finger, CHC2-type domain"/>
    <property type="match status" value="1"/>
</dbReference>
<keyword evidence="5" id="KW-0548">Nucleotidyltransferase</keyword>
<dbReference type="AlphaFoldDB" id="A0A381PQD8"/>
<dbReference type="InterPro" id="IPR030846">
    <property type="entry name" value="DnaG_bac"/>
</dbReference>
<evidence type="ECO:0000256" key="6">
    <source>
        <dbReference type="ARBA" id="ARBA00022705"/>
    </source>
</evidence>
<feature type="domain" description="Toprim" evidence="13">
    <location>
        <begin position="258"/>
        <end position="340"/>
    </location>
</feature>
<dbReference type="GO" id="GO:0003899">
    <property type="term" value="F:DNA-directed RNA polymerase activity"/>
    <property type="evidence" value="ECO:0007669"/>
    <property type="project" value="InterPro"/>
</dbReference>
<dbReference type="SMART" id="SM00493">
    <property type="entry name" value="TOPRIM"/>
    <property type="match status" value="1"/>
</dbReference>
<evidence type="ECO:0000256" key="5">
    <source>
        <dbReference type="ARBA" id="ARBA00022695"/>
    </source>
</evidence>